<comment type="caution">
    <text evidence="1">The sequence shown here is derived from an EMBL/GenBank/DDBJ whole genome shotgun (WGS) entry which is preliminary data.</text>
</comment>
<dbReference type="EMBL" id="WPHM01000008">
    <property type="protein sequence ID" value="MUZ59088.1"/>
    <property type="molecule type" value="Genomic_DNA"/>
</dbReference>
<gene>
    <name evidence="1" type="ORF">GOZ95_16725</name>
</gene>
<protein>
    <submittedName>
        <fullName evidence="1">Uncharacterized protein</fullName>
    </submittedName>
</protein>
<dbReference type="RefSeq" id="WP_156550252.1">
    <property type="nucleotide sequence ID" value="NZ_JABAEJ010000009.1"/>
</dbReference>
<accession>A0AAE4WFS2</accession>
<sequence length="61" mass="7485">MDKIEKRAREWFKEDFPNRTWDLVSSKRVLGEDLEVIHATEEEKEKYRELARRQLEELGNH</sequence>
<reference evidence="1 2" key="1">
    <citation type="submission" date="2019-12" db="EMBL/GenBank/DDBJ databases">
        <title>Whole-genome sequencing of Allorhizobium vitis.</title>
        <authorList>
            <person name="Gan H.M."/>
            <person name="Szegedi E."/>
            <person name="Burr T."/>
            <person name="Savka M.A."/>
        </authorList>
    </citation>
    <scope>NUCLEOTIDE SEQUENCE [LARGE SCALE GENOMIC DNA]</scope>
    <source>
        <strain evidence="1 2">CG989</strain>
    </source>
</reference>
<organism evidence="1 2">
    <name type="scientific">Agrobacterium vitis</name>
    <name type="common">Rhizobium vitis</name>
    <dbReference type="NCBI Taxonomy" id="373"/>
    <lineage>
        <taxon>Bacteria</taxon>
        <taxon>Pseudomonadati</taxon>
        <taxon>Pseudomonadota</taxon>
        <taxon>Alphaproteobacteria</taxon>
        <taxon>Hyphomicrobiales</taxon>
        <taxon>Rhizobiaceae</taxon>
        <taxon>Rhizobium/Agrobacterium group</taxon>
        <taxon>Agrobacterium</taxon>
    </lineage>
</organism>
<dbReference type="AlphaFoldDB" id="A0AAE4WFS2"/>
<dbReference type="Proteomes" id="UP000436692">
    <property type="component" value="Unassembled WGS sequence"/>
</dbReference>
<evidence type="ECO:0000313" key="2">
    <source>
        <dbReference type="Proteomes" id="UP000436692"/>
    </source>
</evidence>
<name>A0AAE4WFS2_AGRVI</name>
<evidence type="ECO:0000313" key="1">
    <source>
        <dbReference type="EMBL" id="MUZ59088.1"/>
    </source>
</evidence>
<proteinExistence type="predicted"/>